<keyword evidence="9" id="KW-1185">Reference proteome</keyword>
<comment type="caution">
    <text evidence="8">The sequence shown here is derived from an EMBL/GenBank/DDBJ whole genome shotgun (WGS) entry which is preliminary data.</text>
</comment>
<evidence type="ECO:0000259" key="7">
    <source>
        <dbReference type="Pfam" id="PF00535"/>
    </source>
</evidence>
<dbReference type="GO" id="GO:0016757">
    <property type="term" value="F:glycosyltransferase activity"/>
    <property type="evidence" value="ECO:0007669"/>
    <property type="project" value="UniProtKB-KW"/>
</dbReference>
<gene>
    <name evidence="8" type="ORF">A7A08_00510</name>
</gene>
<reference evidence="8 9" key="1">
    <citation type="submission" date="2016-07" db="EMBL/GenBank/DDBJ databases">
        <title>Draft genome sequence of Methyloligella halotolerans C2T (VKM B-2706T=CCUG 61687T=DSM 25045T), a halotolerant polyhydroxybutyrate accumulating methylotroph.</title>
        <authorList>
            <person name="Vasilenko O.V."/>
            <person name="Doronina N.V."/>
            <person name="Poroshina M.N."/>
            <person name="Tarlachkov S.V."/>
            <person name="Trotsenko Y.A."/>
        </authorList>
    </citation>
    <scope>NUCLEOTIDE SEQUENCE [LARGE SCALE GENOMIC DNA]</scope>
    <source>
        <strain evidence="8 9">VKM B-2706</strain>
    </source>
</reference>
<dbReference type="InterPro" id="IPR001173">
    <property type="entry name" value="Glyco_trans_2-like"/>
</dbReference>
<dbReference type="STRING" id="1177755.A7A08_00510"/>
<dbReference type="EMBL" id="MASI01000001">
    <property type="protein sequence ID" value="ODA68678.1"/>
    <property type="molecule type" value="Genomic_DNA"/>
</dbReference>
<sequence>MKVSIVIRAYNEDEHLEKLLLGISVQTLQPHEIILVDSGSTDQTVAIAERYHLKIVPIDKADFTFGRALNYGCAAATGDICVFASAHVYPVFDTWLETLVAPFKNERVSVSYGRQIGNDSNKFSEHQIFAQWFPEDSMCPQGTYFCNNANCAIRRSEWETHPYDESLTGLEDLAWAKASQARGNWIAYVADAVIVHVHDESWDQVFTRYRREAVAMRGIDDHAKFTRLDLYWLLARNIASDWMEAWRQRVLRKEFGSIVMFRYNQLTGTYRGHNDPPEISAALRTRFYYPKSPHERRLAQRERTRHAIRYEDLPPRPERRRAKASGEDEPPAISAGGRPSGPNLRVLNRDD</sequence>
<evidence type="ECO:0000313" key="8">
    <source>
        <dbReference type="EMBL" id="ODA68678.1"/>
    </source>
</evidence>
<evidence type="ECO:0000256" key="5">
    <source>
        <dbReference type="ARBA" id="ARBA00022842"/>
    </source>
</evidence>
<dbReference type="OrthoDB" id="9801954at2"/>
<keyword evidence="4 8" id="KW-0808">Transferase</keyword>
<name>A0A1E2S2W8_9HYPH</name>
<proteinExistence type="inferred from homology"/>
<evidence type="ECO:0000256" key="2">
    <source>
        <dbReference type="ARBA" id="ARBA00006739"/>
    </source>
</evidence>
<evidence type="ECO:0000256" key="1">
    <source>
        <dbReference type="ARBA" id="ARBA00001946"/>
    </source>
</evidence>
<evidence type="ECO:0000313" key="9">
    <source>
        <dbReference type="Proteomes" id="UP000095087"/>
    </source>
</evidence>
<dbReference type="AlphaFoldDB" id="A0A1E2S2W8"/>
<dbReference type="Proteomes" id="UP000095087">
    <property type="component" value="Unassembled WGS sequence"/>
</dbReference>
<dbReference type="InterPro" id="IPR029044">
    <property type="entry name" value="Nucleotide-diphossugar_trans"/>
</dbReference>
<keyword evidence="5" id="KW-0460">Magnesium</keyword>
<evidence type="ECO:0000256" key="6">
    <source>
        <dbReference type="SAM" id="MobiDB-lite"/>
    </source>
</evidence>
<dbReference type="Gene3D" id="3.90.550.10">
    <property type="entry name" value="Spore Coat Polysaccharide Biosynthesis Protein SpsA, Chain A"/>
    <property type="match status" value="1"/>
</dbReference>
<feature type="domain" description="Glycosyltransferase 2-like" evidence="7">
    <location>
        <begin position="4"/>
        <end position="156"/>
    </location>
</feature>
<dbReference type="PATRIC" id="fig|1177755.3.peg.507"/>
<dbReference type="Pfam" id="PF00535">
    <property type="entry name" value="Glycos_transf_2"/>
    <property type="match status" value="1"/>
</dbReference>
<dbReference type="CDD" id="cd00761">
    <property type="entry name" value="Glyco_tranf_GTA_type"/>
    <property type="match status" value="1"/>
</dbReference>
<accession>A0A1E2S2W8</accession>
<comment type="similarity">
    <text evidence="2">Belongs to the glycosyltransferase 2 family.</text>
</comment>
<evidence type="ECO:0000256" key="4">
    <source>
        <dbReference type="ARBA" id="ARBA00022679"/>
    </source>
</evidence>
<evidence type="ECO:0000256" key="3">
    <source>
        <dbReference type="ARBA" id="ARBA00022676"/>
    </source>
</evidence>
<organism evidence="8 9">
    <name type="scientific">Methyloligella halotolerans</name>
    <dbReference type="NCBI Taxonomy" id="1177755"/>
    <lineage>
        <taxon>Bacteria</taxon>
        <taxon>Pseudomonadati</taxon>
        <taxon>Pseudomonadota</taxon>
        <taxon>Alphaproteobacteria</taxon>
        <taxon>Hyphomicrobiales</taxon>
        <taxon>Hyphomicrobiaceae</taxon>
        <taxon>Methyloligella</taxon>
    </lineage>
</organism>
<keyword evidence="3" id="KW-0328">Glycosyltransferase</keyword>
<feature type="region of interest" description="Disordered" evidence="6">
    <location>
        <begin position="294"/>
        <end position="351"/>
    </location>
</feature>
<comment type="cofactor">
    <cofactor evidence="1">
        <name>Mg(2+)</name>
        <dbReference type="ChEBI" id="CHEBI:18420"/>
    </cofactor>
</comment>
<feature type="compositionally biased region" description="Basic and acidic residues" evidence="6">
    <location>
        <begin position="308"/>
        <end position="317"/>
    </location>
</feature>
<dbReference type="RefSeq" id="WP_069093928.1">
    <property type="nucleotide sequence ID" value="NZ_MASI01000001.1"/>
</dbReference>
<dbReference type="InterPro" id="IPR050256">
    <property type="entry name" value="Glycosyltransferase_2"/>
</dbReference>
<protein>
    <submittedName>
        <fullName evidence="8">Putative glycosyl transferase</fullName>
    </submittedName>
</protein>
<dbReference type="SUPFAM" id="SSF53448">
    <property type="entry name" value="Nucleotide-diphospho-sugar transferases"/>
    <property type="match status" value="1"/>
</dbReference>
<dbReference type="PANTHER" id="PTHR48090">
    <property type="entry name" value="UNDECAPRENYL-PHOSPHATE 4-DEOXY-4-FORMAMIDO-L-ARABINOSE TRANSFERASE-RELATED"/>
    <property type="match status" value="1"/>
</dbReference>
<dbReference type="PANTHER" id="PTHR48090:SF10">
    <property type="entry name" value="GLUCOSYL-3-PHOSPHOGLYCERATE SYNTHASE"/>
    <property type="match status" value="1"/>
</dbReference>